<dbReference type="AlphaFoldDB" id="A0A1V3XXI9"/>
<evidence type="ECO:0000313" key="2">
    <source>
        <dbReference type="Proteomes" id="UP000188532"/>
    </source>
</evidence>
<dbReference type="EMBL" id="MVBN01000001">
    <property type="protein sequence ID" value="OOK83191.1"/>
    <property type="molecule type" value="Genomic_DNA"/>
</dbReference>
<dbReference type="Proteomes" id="UP000188532">
    <property type="component" value="Unassembled WGS sequence"/>
</dbReference>
<organism evidence="1 2">
    <name type="scientific">Mycobacterium kansasii</name>
    <dbReference type="NCBI Taxonomy" id="1768"/>
    <lineage>
        <taxon>Bacteria</taxon>
        <taxon>Bacillati</taxon>
        <taxon>Actinomycetota</taxon>
        <taxon>Actinomycetes</taxon>
        <taxon>Mycobacteriales</taxon>
        <taxon>Mycobacteriaceae</taxon>
        <taxon>Mycobacterium</taxon>
    </lineage>
</organism>
<name>A0A1V3XXI9_MYCKA</name>
<gene>
    <name evidence="1" type="ORF">BZL29_0471</name>
</gene>
<reference evidence="1 2" key="1">
    <citation type="submission" date="2017-02" db="EMBL/GenBank/DDBJ databases">
        <title>Complete genome sequences of Mycobacterium kansasii strains isolated from rhesus macaques.</title>
        <authorList>
            <person name="Panda A."/>
            <person name="Nagaraj S."/>
            <person name="Zhao X."/>
            <person name="Tettelin H."/>
            <person name="Detolla L.J."/>
        </authorList>
    </citation>
    <scope>NUCLEOTIDE SEQUENCE [LARGE SCALE GENOMIC DNA]</scope>
    <source>
        <strain evidence="1 2">11-3469</strain>
    </source>
</reference>
<comment type="caution">
    <text evidence="1">The sequence shown here is derived from an EMBL/GenBank/DDBJ whole genome shotgun (WGS) entry which is preliminary data.</text>
</comment>
<protein>
    <submittedName>
        <fullName evidence="1">Uncharacterized protein</fullName>
    </submittedName>
</protein>
<evidence type="ECO:0000313" key="1">
    <source>
        <dbReference type="EMBL" id="OOK83191.1"/>
    </source>
</evidence>
<proteinExistence type="predicted"/>
<sequence length="57" mass="6184">MSEVVEPASQLSEEYNTVLAVAREVACDVKYLARRRTEQLNLEGVRATATADSATLG</sequence>
<accession>A0A1V3XXI9</accession>